<comment type="caution">
    <text evidence="1">The sequence shown here is derived from an EMBL/GenBank/DDBJ whole genome shotgun (WGS) entry which is preliminary data.</text>
</comment>
<protein>
    <submittedName>
        <fullName evidence="1">Type IX secretion system membrane protein PorP/SprF</fullName>
    </submittedName>
</protein>
<accession>A0A4Q9FGL3</accession>
<dbReference type="EMBL" id="SIRT01000004">
    <property type="protein sequence ID" value="TBN04304.1"/>
    <property type="molecule type" value="Genomic_DNA"/>
</dbReference>
<dbReference type="RefSeq" id="WP_130963774.1">
    <property type="nucleotide sequence ID" value="NZ_SIRT01000004.1"/>
</dbReference>
<dbReference type="OrthoDB" id="1114455at2"/>
<name>A0A4Q9FGL3_9FLAO</name>
<keyword evidence="2" id="KW-1185">Reference proteome</keyword>
<dbReference type="InterPro" id="IPR019861">
    <property type="entry name" value="PorP/SprF_Bacteroidetes"/>
</dbReference>
<sequence>MKHVYILVILFIVFLKGLNAQQDPQYTQYMYNQAIINPAYAGSKEYLQITTLYRNQWTGFPGAPKTITISGHGPISNQMGLGVSVISDQHGPVKENNLYTDLSYTIRINDKLNLALGVKSGITMHDIGLATVNVIDDNDPFFSRNINENNVNIGAGAFLYTNNYYVGLSMPNMLESVHLNENGIRLGSDVLHYFVTAGYVFQLAQTTKFRPSFMVKSTLESPVSFDLNANFLFFEKLELGTSYRYQDALSFLINFAVLPNIRLGYAYDYVVSDISYSGPSSHEIFLQFDLNFSSNRKILSPRFF</sequence>
<dbReference type="Proteomes" id="UP000291142">
    <property type="component" value="Unassembled WGS sequence"/>
</dbReference>
<dbReference type="Pfam" id="PF11751">
    <property type="entry name" value="PorP_SprF"/>
    <property type="match status" value="1"/>
</dbReference>
<organism evidence="1 2">
    <name type="scientific">Hyunsoonleella flava</name>
    <dbReference type="NCBI Taxonomy" id="2527939"/>
    <lineage>
        <taxon>Bacteria</taxon>
        <taxon>Pseudomonadati</taxon>
        <taxon>Bacteroidota</taxon>
        <taxon>Flavobacteriia</taxon>
        <taxon>Flavobacteriales</taxon>
        <taxon>Flavobacteriaceae</taxon>
    </lineage>
</organism>
<evidence type="ECO:0000313" key="1">
    <source>
        <dbReference type="EMBL" id="TBN04304.1"/>
    </source>
</evidence>
<proteinExistence type="predicted"/>
<evidence type="ECO:0000313" key="2">
    <source>
        <dbReference type="Proteomes" id="UP000291142"/>
    </source>
</evidence>
<reference evidence="1 2" key="1">
    <citation type="submission" date="2019-02" db="EMBL/GenBank/DDBJ databases">
        <title>Hyunsoonleella sp., isolated from marine sediment.</title>
        <authorList>
            <person name="Liu B.-T."/>
        </authorList>
    </citation>
    <scope>NUCLEOTIDE SEQUENCE [LARGE SCALE GENOMIC DNA]</scope>
    <source>
        <strain evidence="1 2">T58</strain>
    </source>
</reference>
<dbReference type="NCBIfam" id="TIGR03519">
    <property type="entry name" value="T9SS_PorP_fam"/>
    <property type="match status" value="1"/>
</dbReference>
<dbReference type="AlphaFoldDB" id="A0A4Q9FGL3"/>
<gene>
    <name evidence="1" type="ORF">EYD45_06705</name>
</gene>